<feature type="transmembrane region" description="Helical" evidence="4">
    <location>
        <begin position="96"/>
        <end position="121"/>
    </location>
</feature>
<feature type="transmembrane region" description="Helical" evidence="4">
    <location>
        <begin position="281"/>
        <end position="299"/>
    </location>
</feature>
<dbReference type="PROSITE" id="PS50850">
    <property type="entry name" value="MFS"/>
    <property type="match status" value="1"/>
</dbReference>
<reference evidence="7" key="1">
    <citation type="journal article" date="2011" name="J. Bacteriol.">
        <title>Genome sequences of eight morphologically diverse alphaproteobacteria.</title>
        <authorList>
            <consortium name="US DOE Joint Genome Institute"/>
            <person name="Brown P.J."/>
            <person name="Kysela D.T."/>
            <person name="Buechlein A."/>
            <person name="Hemmerich C."/>
            <person name="Brun Y.V."/>
        </authorList>
    </citation>
    <scope>NUCLEOTIDE SEQUENCE [LARGE SCALE GENOMIC DNA]</scope>
    <source>
        <strain evidence="7">ATCC 49814 / DSM 5838 / IFAM 1418</strain>
    </source>
</reference>
<dbReference type="GO" id="GO:0022857">
    <property type="term" value="F:transmembrane transporter activity"/>
    <property type="evidence" value="ECO:0007669"/>
    <property type="project" value="InterPro"/>
</dbReference>
<proteinExistence type="predicted"/>
<evidence type="ECO:0000256" key="2">
    <source>
        <dbReference type="ARBA" id="ARBA00022989"/>
    </source>
</evidence>
<feature type="transmembrane region" description="Helical" evidence="4">
    <location>
        <begin position="215"/>
        <end position="237"/>
    </location>
</feature>
<feature type="domain" description="Major facilitator superfamily (MFS) profile" evidence="5">
    <location>
        <begin position="7"/>
        <end position="393"/>
    </location>
</feature>
<gene>
    <name evidence="6" type="ordered locus">Hbal_2544</name>
</gene>
<dbReference type="InterPro" id="IPR011701">
    <property type="entry name" value="MFS"/>
</dbReference>
<organism evidence="6 7">
    <name type="scientific">Hirschia baltica (strain ATCC 49814 / DSM 5838 / IFAM 1418)</name>
    <dbReference type="NCBI Taxonomy" id="582402"/>
    <lineage>
        <taxon>Bacteria</taxon>
        <taxon>Pseudomonadati</taxon>
        <taxon>Pseudomonadota</taxon>
        <taxon>Alphaproteobacteria</taxon>
        <taxon>Hyphomonadales</taxon>
        <taxon>Hyphomonadaceae</taxon>
        <taxon>Hirschia</taxon>
    </lineage>
</organism>
<feature type="transmembrane region" description="Helical" evidence="4">
    <location>
        <begin position="73"/>
        <end position="90"/>
    </location>
</feature>
<dbReference type="Gene3D" id="1.20.1250.20">
    <property type="entry name" value="MFS general substrate transporter like domains"/>
    <property type="match status" value="2"/>
</dbReference>
<dbReference type="eggNOG" id="COG2807">
    <property type="taxonomic scope" value="Bacteria"/>
</dbReference>
<evidence type="ECO:0000313" key="7">
    <source>
        <dbReference type="Proteomes" id="UP000002745"/>
    </source>
</evidence>
<evidence type="ECO:0000313" key="6">
    <source>
        <dbReference type="EMBL" id="ACT60219.1"/>
    </source>
</evidence>
<dbReference type="AlphaFoldDB" id="C6XP39"/>
<dbReference type="PANTHER" id="PTHR11360:SF284">
    <property type="entry name" value="EG:103B4.3 PROTEIN-RELATED"/>
    <property type="match status" value="1"/>
</dbReference>
<evidence type="ECO:0000256" key="1">
    <source>
        <dbReference type="ARBA" id="ARBA00022692"/>
    </source>
</evidence>
<sequence length="397" mass="41942">MIRKWGVFTILVVGFFFLNATTFSSLGVALHKMSEELGWSFSEAGLSFTVLGLAVGLTSFLPSILLKFIGPRATFCIGFFIISVGFFLAASAIQIWLFFIALTLIGMGFSLAGNVTAVWLIGGWFPDTTPKMIGLYLMLGGIGDIAGPSVAHYTMDLVGWSQHWLIMGGIAFFLCALAFLVIRELNITKPSENRGRANEGVSEIAALKNGFKVPAFWLIASVITLNLASVTTIHSVAVGHLESLGIGPSLAAASLGFMAFVSLVTKGVAGSLCERFTTRHMMAASIAVHALGLCLFSIASSPMVLIIASILFGAGWGIVVVATMVLLVEMFGNQLGAQLLGGCHQISSIAAFAPFAAGVTADKLGTFAPILLLCAFGLFVLAIGSEFLLKNMYSISK</sequence>
<name>C6XP39_HIRBI</name>
<dbReference type="EMBL" id="CP001678">
    <property type="protein sequence ID" value="ACT60219.1"/>
    <property type="molecule type" value="Genomic_DNA"/>
</dbReference>
<feature type="transmembrane region" description="Helical" evidence="4">
    <location>
        <begin position="367"/>
        <end position="389"/>
    </location>
</feature>
<dbReference type="STRING" id="582402.Hbal_2544"/>
<keyword evidence="2 4" id="KW-1133">Transmembrane helix</keyword>
<dbReference type="HOGENOM" id="CLU_001265_59_0_5"/>
<feature type="transmembrane region" description="Helical" evidence="4">
    <location>
        <begin position="249"/>
        <end position="269"/>
    </location>
</feature>
<dbReference type="InterPro" id="IPR036259">
    <property type="entry name" value="MFS_trans_sf"/>
</dbReference>
<dbReference type="KEGG" id="hba:Hbal_2544"/>
<keyword evidence="3 4" id="KW-0472">Membrane</keyword>
<evidence type="ECO:0000256" key="4">
    <source>
        <dbReference type="SAM" id="Phobius"/>
    </source>
</evidence>
<accession>C6XP39</accession>
<dbReference type="PANTHER" id="PTHR11360">
    <property type="entry name" value="MONOCARBOXYLATE TRANSPORTER"/>
    <property type="match status" value="1"/>
</dbReference>
<dbReference type="Pfam" id="PF07690">
    <property type="entry name" value="MFS_1"/>
    <property type="match status" value="1"/>
</dbReference>
<feature type="transmembrane region" description="Helical" evidence="4">
    <location>
        <begin position="305"/>
        <end position="327"/>
    </location>
</feature>
<dbReference type="InterPro" id="IPR050327">
    <property type="entry name" value="Proton-linked_MCT"/>
</dbReference>
<evidence type="ECO:0000256" key="3">
    <source>
        <dbReference type="ARBA" id="ARBA00023136"/>
    </source>
</evidence>
<feature type="transmembrane region" description="Helical" evidence="4">
    <location>
        <begin position="163"/>
        <end position="182"/>
    </location>
</feature>
<dbReference type="InterPro" id="IPR020846">
    <property type="entry name" value="MFS_dom"/>
</dbReference>
<feature type="transmembrane region" description="Helical" evidence="4">
    <location>
        <begin position="339"/>
        <end position="361"/>
    </location>
</feature>
<keyword evidence="1 4" id="KW-0812">Transmembrane</keyword>
<keyword evidence="7" id="KW-1185">Reference proteome</keyword>
<protein>
    <submittedName>
        <fullName evidence="6">Major facilitator superfamily MFS_1</fullName>
    </submittedName>
</protein>
<dbReference type="Proteomes" id="UP000002745">
    <property type="component" value="Chromosome"/>
</dbReference>
<feature type="transmembrane region" description="Helical" evidence="4">
    <location>
        <begin position="133"/>
        <end position="151"/>
    </location>
</feature>
<feature type="transmembrane region" description="Helical" evidence="4">
    <location>
        <begin position="45"/>
        <end position="66"/>
    </location>
</feature>
<dbReference type="SUPFAM" id="SSF103473">
    <property type="entry name" value="MFS general substrate transporter"/>
    <property type="match status" value="1"/>
</dbReference>
<evidence type="ECO:0000259" key="5">
    <source>
        <dbReference type="PROSITE" id="PS50850"/>
    </source>
</evidence>